<dbReference type="InterPro" id="IPR037523">
    <property type="entry name" value="VOC_core"/>
</dbReference>
<evidence type="ECO:0000259" key="2">
    <source>
        <dbReference type="PROSITE" id="PS51819"/>
    </source>
</evidence>
<evidence type="ECO:0000313" key="3">
    <source>
        <dbReference type="EMBL" id="PRY82954.1"/>
    </source>
</evidence>
<keyword evidence="3" id="KW-0560">Oxidoreductase</keyword>
<dbReference type="OrthoDB" id="5296884at2"/>
<name>A0A2T0W8V5_9LACT</name>
<dbReference type="Pfam" id="PF00903">
    <property type="entry name" value="Glyoxalase"/>
    <property type="match status" value="1"/>
</dbReference>
<proteinExistence type="predicted"/>
<keyword evidence="4" id="KW-1185">Reference proteome</keyword>
<sequence length="132" mass="15750">MPKGMLHHIELNVSNLAGTRRFWDWFLNELGYELYQEWPKGVSWKLGETYLVFVQTEDHFLNKKFHRKESGLNHLAFHVENRKAVDSWTLILKEKGYSILYEDRHPFAGGEEYYAVFFEDPNRIKVELVADE</sequence>
<dbReference type="InterPro" id="IPR029068">
    <property type="entry name" value="Glyas_Bleomycin-R_OHBP_Dase"/>
</dbReference>
<dbReference type="AlphaFoldDB" id="A0A2T0W8V5"/>
<dbReference type="GO" id="GO:0051213">
    <property type="term" value="F:dioxygenase activity"/>
    <property type="evidence" value="ECO:0007669"/>
    <property type="project" value="UniProtKB-KW"/>
</dbReference>
<keyword evidence="1" id="KW-0479">Metal-binding</keyword>
<dbReference type="PANTHER" id="PTHR36113">
    <property type="entry name" value="LYASE, PUTATIVE-RELATED-RELATED"/>
    <property type="match status" value="1"/>
</dbReference>
<dbReference type="PANTHER" id="PTHR36113:SF6">
    <property type="entry name" value="FOSFOMYCIN RESISTANCE PROTEIN FOSX"/>
    <property type="match status" value="1"/>
</dbReference>
<dbReference type="InterPro" id="IPR004360">
    <property type="entry name" value="Glyas_Fos-R_dOase_dom"/>
</dbReference>
<dbReference type="PROSITE" id="PS51819">
    <property type="entry name" value="VOC"/>
    <property type="match status" value="1"/>
</dbReference>
<protein>
    <submittedName>
        <fullName evidence="3">Catechol 2,3-dioxygenase-like lactoylglutathione lyase family enzyme</fullName>
    </submittedName>
</protein>
<dbReference type="SUPFAM" id="SSF54593">
    <property type="entry name" value="Glyoxalase/Bleomycin resistance protein/Dihydroxybiphenyl dioxygenase"/>
    <property type="match status" value="1"/>
</dbReference>
<gene>
    <name evidence="3" type="ORF">CLV38_10727</name>
</gene>
<evidence type="ECO:0000313" key="4">
    <source>
        <dbReference type="Proteomes" id="UP000238205"/>
    </source>
</evidence>
<keyword evidence="3" id="KW-0223">Dioxygenase</keyword>
<dbReference type="RefSeq" id="WP_106192229.1">
    <property type="nucleotide sequence ID" value="NZ_PVTO01000007.1"/>
</dbReference>
<dbReference type="EMBL" id="PVTO01000007">
    <property type="protein sequence ID" value="PRY82954.1"/>
    <property type="molecule type" value="Genomic_DNA"/>
</dbReference>
<evidence type="ECO:0000256" key="1">
    <source>
        <dbReference type="ARBA" id="ARBA00022723"/>
    </source>
</evidence>
<dbReference type="GO" id="GO:0016829">
    <property type="term" value="F:lyase activity"/>
    <property type="evidence" value="ECO:0007669"/>
    <property type="project" value="UniProtKB-KW"/>
</dbReference>
<dbReference type="InterPro" id="IPR051332">
    <property type="entry name" value="Fosfomycin_Res_Enzymes"/>
</dbReference>
<dbReference type="GO" id="GO:0046872">
    <property type="term" value="F:metal ion binding"/>
    <property type="evidence" value="ECO:0007669"/>
    <property type="project" value="UniProtKB-KW"/>
</dbReference>
<keyword evidence="3" id="KW-0456">Lyase</keyword>
<organism evidence="3 4">
    <name type="scientific">Alkalibacterium olivapovliticus</name>
    <dbReference type="NCBI Taxonomy" id="99907"/>
    <lineage>
        <taxon>Bacteria</taxon>
        <taxon>Bacillati</taxon>
        <taxon>Bacillota</taxon>
        <taxon>Bacilli</taxon>
        <taxon>Lactobacillales</taxon>
        <taxon>Carnobacteriaceae</taxon>
        <taxon>Alkalibacterium</taxon>
    </lineage>
</organism>
<dbReference type="Gene3D" id="3.10.180.10">
    <property type="entry name" value="2,3-Dihydroxybiphenyl 1,2-Dioxygenase, domain 1"/>
    <property type="match status" value="1"/>
</dbReference>
<comment type="caution">
    <text evidence="3">The sequence shown here is derived from an EMBL/GenBank/DDBJ whole genome shotgun (WGS) entry which is preliminary data.</text>
</comment>
<reference evidence="3 4" key="1">
    <citation type="submission" date="2018-03" db="EMBL/GenBank/DDBJ databases">
        <title>Genomic Encyclopedia of Archaeal and Bacterial Type Strains, Phase II (KMG-II): from individual species to whole genera.</title>
        <authorList>
            <person name="Goeker M."/>
        </authorList>
    </citation>
    <scope>NUCLEOTIDE SEQUENCE [LARGE SCALE GENOMIC DNA]</scope>
    <source>
        <strain evidence="3 4">DSM 13175</strain>
    </source>
</reference>
<dbReference type="Proteomes" id="UP000238205">
    <property type="component" value="Unassembled WGS sequence"/>
</dbReference>
<feature type="domain" description="VOC" evidence="2">
    <location>
        <begin position="5"/>
        <end position="131"/>
    </location>
</feature>
<accession>A0A2T0W8V5</accession>